<accession>A0A1Z5IUX9</accession>
<evidence type="ECO:0000313" key="2">
    <source>
        <dbReference type="Proteomes" id="UP000198414"/>
    </source>
</evidence>
<dbReference type="AlphaFoldDB" id="A0A1Z5IUX9"/>
<dbReference type="RefSeq" id="WP_089120724.1">
    <property type="nucleotide sequence ID" value="NZ_BCMI01000005.1"/>
</dbReference>
<comment type="caution">
    <text evidence="1">The sequence shown here is derived from an EMBL/GenBank/DDBJ whole genome shotgun (WGS) entry which is preliminary data.</text>
</comment>
<gene>
    <name evidence="1" type="ORF">IWT25_00722</name>
</gene>
<dbReference type="Proteomes" id="UP000198414">
    <property type="component" value="Unassembled WGS sequence"/>
</dbReference>
<proteinExistence type="predicted"/>
<reference evidence="1 2" key="1">
    <citation type="submission" date="2015-11" db="EMBL/GenBank/DDBJ databases">
        <title>Draft genome sequences of new species of the genus Lactobacillus isolated from orchardgrass silage.</title>
        <authorList>
            <person name="Tohno M."/>
            <person name="Tanizawa Y."/>
            <person name="Arita M."/>
        </authorList>
    </citation>
    <scope>NUCLEOTIDE SEQUENCE [LARGE SCALE GENOMIC DNA]</scope>
    <source>
        <strain evidence="1 2">IWT25</strain>
    </source>
</reference>
<organism evidence="1 2">
    <name type="scientific">Secundilactobacillus pentosiphilus</name>
    <dbReference type="NCBI Taxonomy" id="1714682"/>
    <lineage>
        <taxon>Bacteria</taxon>
        <taxon>Bacillati</taxon>
        <taxon>Bacillota</taxon>
        <taxon>Bacilli</taxon>
        <taxon>Lactobacillales</taxon>
        <taxon>Lactobacillaceae</taxon>
        <taxon>Secundilactobacillus</taxon>
    </lineage>
</organism>
<name>A0A1Z5IUX9_9LACO</name>
<protein>
    <submittedName>
        <fullName evidence="1">Uncharacterized protein</fullName>
    </submittedName>
</protein>
<sequence>MTCELCNGSGRIYNDLGYGVEIVPCPNCNKALRAEKQAEYEQAIKAVKTPAWVREAVAEILH</sequence>
<evidence type="ECO:0000313" key="1">
    <source>
        <dbReference type="EMBL" id="GAX05418.1"/>
    </source>
</evidence>
<dbReference type="EMBL" id="BCMI01000005">
    <property type="protein sequence ID" value="GAX05418.1"/>
    <property type="molecule type" value="Genomic_DNA"/>
</dbReference>